<name>A0A1B0CGF7_LUTLO</name>
<feature type="binding site" evidence="1">
    <location>
        <position position="253"/>
    </location>
    <ligand>
        <name>Zn(2+)</name>
        <dbReference type="ChEBI" id="CHEBI:29105"/>
    </ligand>
</feature>
<feature type="domain" description="ZAD" evidence="2">
    <location>
        <begin position="251"/>
        <end position="326"/>
    </location>
</feature>
<accession>A0A1B0CGF7</accession>
<feature type="binding site" evidence="1">
    <location>
        <position position="299"/>
    </location>
    <ligand>
        <name>Zn(2+)</name>
        <dbReference type="ChEBI" id="CHEBI:29105"/>
    </ligand>
</feature>
<dbReference type="GO" id="GO:0005634">
    <property type="term" value="C:nucleus"/>
    <property type="evidence" value="ECO:0007669"/>
    <property type="project" value="InterPro"/>
</dbReference>
<organism evidence="4 5">
    <name type="scientific">Lutzomyia longipalpis</name>
    <name type="common">Sand fly</name>
    <dbReference type="NCBI Taxonomy" id="7200"/>
    <lineage>
        <taxon>Eukaryota</taxon>
        <taxon>Metazoa</taxon>
        <taxon>Ecdysozoa</taxon>
        <taxon>Arthropoda</taxon>
        <taxon>Hexapoda</taxon>
        <taxon>Insecta</taxon>
        <taxon>Pterygota</taxon>
        <taxon>Neoptera</taxon>
        <taxon>Endopterygota</taxon>
        <taxon>Diptera</taxon>
        <taxon>Nematocera</taxon>
        <taxon>Psychodoidea</taxon>
        <taxon>Psychodidae</taxon>
        <taxon>Lutzomyia</taxon>
        <taxon>Lutzomyia</taxon>
    </lineage>
</organism>
<dbReference type="Proteomes" id="UP000092461">
    <property type="component" value="Unassembled WGS sequence"/>
</dbReference>
<dbReference type="EnsemblMetazoa" id="LLOJ003458-RA">
    <property type="protein sequence ID" value="LLOJ003458-PA"/>
    <property type="gene ID" value="LLOJ003458"/>
</dbReference>
<protein>
    <recommendedName>
        <fullName evidence="2">ZAD domain-containing protein</fullName>
    </recommendedName>
</protein>
<dbReference type="EMBL" id="GITU01010213">
    <property type="protein sequence ID" value="MBC1178916.1"/>
    <property type="molecule type" value="Transcribed_RNA"/>
</dbReference>
<dbReference type="VEuPathDB" id="VectorBase:LLOJ003458"/>
<dbReference type="VEuPathDB" id="VectorBase:LLONM1_010034"/>
<feature type="binding site" evidence="1">
    <location>
        <position position="256"/>
    </location>
    <ligand>
        <name>Zn(2+)</name>
        <dbReference type="ChEBI" id="CHEBI:29105"/>
    </ligand>
</feature>
<proteinExistence type="predicted"/>
<dbReference type="GO" id="GO:0008270">
    <property type="term" value="F:zinc ion binding"/>
    <property type="evidence" value="ECO:0007669"/>
    <property type="project" value="UniProtKB-UniRule"/>
</dbReference>
<evidence type="ECO:0000256" key="1">
    <source>
        <dbReference type="PROSITE-ProRule" id="PRU01263"/>
    </source>
</evidence>
<reference evidence="5" key="1">
    <citation type="submission" date="2012-05" db="EMBL/GenBank/DDBJ databases">
        <title>Whole Genome Assembly of Lutzomyia longipalpis.</title>
        <authorList>
            <person name="Richards S."/>
            <person name="Qu C."/>
            <person name="Dillon R."/>
            <person name="Worley K."/>
            <person name="Scherer S."/>
            <person name="Batterton M."/>
            <person name="Taylor A."/>
            <person name="Hawes A."/>
            <person name="Hernandez B."/>
            <person name="Kovar C."/>
            <person name="Mandapat C."/>
            <person name="Pham C."/>
            <person name="Qu C."/>
            <person name="Jing C."/>
            <person name="Bess C."/>
            <person name="Bandaranaike D."/>
            <person name="Ngo D."/>
            <person name="Ongeri F."/>
            <person name="Arias F."/>
            <person name="Lara F."/>
            <person name="Weissenberger G."/>
            <person name="Kamau G."/>
            <person name="Han H."/>
            <person name="Shen H."/>
            <person name="Dinh H."/>
            <person name="Khalil I."/>
            <person name="Jones J."/>
            <person name="Shafer J."/>
            <person name="Jayaseelan J."/>
            <person name="Quiroz J."/>
            <person name="Blankenburg K."/>
            <person name="Nguyen L."/>
            <person name="Jackson L."/>
            <person name="Francisco L."/>
            <person name="Tang L.-Y."/>
            <person name="Pu L.-L."/>
            <person name="Perales L."/>
            <person name="Lorensuhewa L."/>
            <person name="Munidasa M."/>
            <person name="Coyle M."/>
            <person name="Taylor M."/>
            <person name="Puazo M."/>
            <person name="Firestine M."/>
            <person name="Scheel M."/>
            <person name="Javaid M."/>
            <person name="Wang M."/>
            <person name="Li M."/>
            <person name="Tabassum N."/>
            <person name="Saada N."/>
            <person name="Osuji N."/>
            <person name="Aqrawi P."/>
            <person name="Fu Q."/>
            <person name="Thornton R."/>
            <person name="Raj R."/>
            <person name="Goodspeed R."/>
            <person name="Mata R."/>
            <person name="Najjar R."/>
            <person name="Gubbala S."/>
            <person name="Lee S."/>
            <person name="Denson S."/>
            <person name="Patil S."/>
            <person name="Macmil S."/>
            <person name="Qi S."/>
            <person name="Matskevitch T."/>
            <person name="Palculict T."/>
            <person name="Mathew T."/>
            <person name="Vee V."/>
            <person name="Velamala V."/>
            <person name="Korchina V."/>
            <person name="Cai W."/>
            <person name="Liu W."/>
            <person name="Dai W."/>
            <person name="Zou X."/>
            <person name="Zhu Y."/>
            <person name="Zhang Y."/>
            <person name="Wu Y.-Q."/>
            <person name="Xin Y."/>
            <person name="Nazarath L."/>
            <person name="Kovar C."/>
            <person name="Han Y."/>
            <person name="Muzny D."/>
            <person name="Gibbs R."/>
        </authorList>
    </citation>
    <scope>NUCLEOTIDE SEQUENCE [LARGE SCALE GENOMIC DNA]</scope>
    <source>
        <strain evidence="5">Jacobina</strain>
    </source>
</reference>
<keyword evidence="1" id="KW-0479">Metal-binding</keyword>
<dbReference type="EMBL" id="AJWK01011081">
    <property type="status" value="NOT_ANNOTATED_CDS"/>
    <property type="molecule type" value="Genomic_DNA"/>
</dbReference>
<keyword evidence="5" id="KW-1185">Reference proteome</keyword>
<keyword evidence="1" id="KW-0862">Zinc</keyword>
<dbReference type="PROSITE" id="PS51915">
    <property type="entry name" value="ZAD"/>
    <property type="match status" value="1"/>
</dbReference>
<evidence type="ECO:0000313" key="5">
    <source>
        <dbReference type="Proteomes" id="UP000092461"/>
    </source>
</evidence>
<dbReference type="AlphaFoldDB" id="A0A1B0CGF7"/>
<evidence type="ECO:0000313" key="4">
    <source>
        <dbReference type="EnsemblMetazoa" id="LLOJ003458-PA"/>
    </source>
</evidence>
<evidence type="ECO:0000259" key="2">
    <source>
        <dbReference type="PROSITE" id="PS51915"/>
    </source>
</evidence>
<keyword evidence="1" id="KW-0863">Zinc-finger</keyword>
<feature type="binding site" evidence="1">
    <location>
        <position position="302"/>
    </location>
    <ligand>
        <name>Zn(2+)</name>
        <dbReference type="ChEBI" id="CHEBI:29105"/>
    </ligand>
</feature>
<evidence type="ECO:0000313" key="3">
    <source>
        <dbReference type="EMBL" id="MBC1178916.1"/>
    </source>
</evidence>
<reference evidence="4" key="3">
    <citation type="submission" date="2020-05" db="UniProtKB">
        <authorList>
            <consortium name="EnsemblMetazoa"/>
        </authorList>
    </citation>
    <scope>IDENTIFICATION</scope>
    <source>
        <strain evidence="4">Jacobina</strain>
    </source>
</reference>
<dbReference type="InterPro" id="IPR012934">
    <property type="entry name" value="Znf_AD"/>
</dbReference>
<reference evidence="3" key="2">
    <citation type="journal article" date="2020" name="BMC">
        <title>Leishmania infection induces a limited differential gene expression in the sand fly midgut.</title>
        <authorList>
            <person name="Coutinho-Abreu I.V."/>
            <person name="Serafim T.D."/>
            <person name="Meneses C."/>
            <person name="Kamhawi S."/>
            <person name="Oliveira F."/>
            <person name="Valenzuela J.G."/>
        </authorList>
    </citation>
    <scope>NUCLEOTIDE SEQUENCE</scope>
    <source>
        <strain evidence="3">Jacobina</strain>
        <tissue evidence="3">Midgut</tissue>
    </source>
</reference>
<sequence>MNISKGGVRAPNGKVYPNQAQRHLLRKFIAEKQEQCIEAGIKPIRFKLVDFRKWAPELNKLGPPLRSAPKWKNCWFYHKKKRNFYDFFYEKLRQDSHAEKEVCGEKLSKKRNVSGKVQQRKFIELLKQKRQESIAKGDEVTILTTQDFENWTEILNKLGQEYPVEKWKMTWKCMKQRKKASLHFNPGDFKYFKEVGCGSSDEFYLSDDDSAEDIEDVLIKESNNKDEKNRQINSSEDAILLGDDLNKNYLNLCRICLKKRKIMKCFIEGSYMNISYLDIYHECIGEAFKLYDFCSMKICDLCEKSLIISYQFRGICLQTDTQLSYIENYKE</sequence>